<evidence type="ECO:0000313" key="2">
    <source>
        <dbReference type="Proteomes" id="UP000268048"/>
    </source>
</evidence>
<protein>
    <recommendedName>
        <fullName evidence="3">Protein L</fullName>
    </recommendedName>
</protein>
<accession>A0A3G7TPR7</accession>
<proteinExistence type="predicted"/>
<dbReference type="EMBL" id="CP027753">
    <property type="protein sequence ID" value="AZE48259.1"/>
    <property type="molecule type" value="Genomic_DNA"/>
</dbReference>
<evidence type="ECO:0008006" key="3">
    <source>
        <dbReference type="Google" id="ProtNLM"/>
    </source>
</evidence>
<dbReference type="RefSeq" id="WP_124320275.1">
    <property type="nucleotide sequence ID" value="NZ_CP027753.1"/>
</dbReference>
<reference evidence="1 2" key="1">
    <citation type="submission" date="2018-03" db="EMBL/GenBank/DDBJ databases">
        <title>Diversity of phytobeneficial traits revealed by whole-genome analysis of worldwide-isolated phenazine-producing Pseudomonas spp.</title>
        <authorList>
            <person name="Biessy A."/>
            <person name="Novinscak A."/>
            <person name="Blom J."/>
            <person name="Leger G."/>
            <person name="Thomashow L.S."/>
            <person name="Cazorla F.M."/>
            <person name="Josic D."/>
            <person name="Filion M."/>
        </authorList>
    </citation>
    <scope>NUCLEOTIDE SEQUENCE [LARGE SCALE GENOMIC DNA]</scope>
    <source>
        <strain evidence="1 2">B25</strain>
    </source>
</reference>
<name>A0A3G7TPR7_9PSED</name>
<dbReference type="AlphaFoldDB" id="A0A3G7TPR7"/>
<evidence type="ECO:0000313" key="1">
    <source>
        <dbReference type="EMBL" id="AZE48259.1"/>
    </source>
</evidence>
<gene>
    <name evidence="1" type="ORF">C4K04_2586</name>
</gene>
<sequence>MAQVTSQTALHINQIHNTLLGGAEEWSKAYGISATVPASGIYRCIGCGDEITSNKGDKFPPQNRHQHADQKAEVLWQLIVKTQTKG</sequence>
<dbReference type="Proteomes" id="UP000268048">
    <property type="component" value="Chromosome"/>
</dbReference>
<organism evidence="1 2">
    <name type="scientific">Pseudomonas chlororaphis</name>
    <dbReference type="NCBI Taxonomy" id="587753"/>
    <lineage>
        <taxon>Bacteria</taxon>
        <taxon>Pseudomonadati</taxon>
        <taxon>Pseudomonadota</taxon>
        <taxon>Gammaproteobacteria</taxon>
        <taxon>Pseudomonadales</taxon>
        <taxon>Pseudomonadaceae</taxon>
        <taxon>Pseudomonas</taxon>
    </lineage>
</organism>